<dbReference type="PROSITE" id="PS51186">
    <property type="entry name" value="GNAT"/>
    <property type="match status" value="1"/>
</dbReference>
<dbReference type="Gene3D" id="3.30.1490.20">
    <property type="entry name" value="ATP-grasp fold, A domain"/>
    <property type="match status" value="1"/>
</dbReference>
<keyword evidence="4" id="KW-0067">ATP-binding</keyword>
<dbReference type="AlphaFoldDB" id="A0A9E7ZLQ0"/>
<dbReference type="EC" id="2.3.1.-" evidence="7"/>
<name>A0A9E7ZLQ0_9HYPH</name>
<dbReference type="EMBL" id="CP102774">
    <property type="protein sequence ID" value="UZF87483.1"/>
    <property type="molecule type" value="Genomic_DNA"/>
</dbReference>
<dbReference type="CDD" id="cd04301">
    <property type="entry name" value="NAT_SF"/>
    <property type="match status" value="1"/>
</dbReference>
<dbReference type="PANTHER" id="PTHR43334:SF1">
    <property type="entry name" value="3-HYDROXYPROPIONATE--COA LIGASE [ADP-FORMING]"/>
    <property type="match status" value="1"/>
</dbReference>
<dbReference type="SUPFAM" id="SSF55729">
    <property type="entry name" value="Acyl-CoA N-acyltransferases (Nat)"/>
    <property type="match status" value="1"/>
</dbReference>
<gene>
    <name evidence="7" type="ORF">NWE54_01425</name>
</gene>
<evidence type="ECO:0000256" key="5">
    <source>
        <dbReference type="ARBA" id="ARBA00060888"/>
    </source>
</evidence>
<accession>A0A9E7ZLQ0</accession>
<comment type="similarity">
    <text evidence="5">In the N-terminal section; belongs to the acetate CoA ligase alpha subunit family.</text>
</comment>
<dbReference type="FunFam" id="3.30.1490.20:FF:000020">
    <property type="entry name" value="Protein lysine acetyltransferase"/>
    <property type="match status" value="1"/>
</dbReference>
<dbReference type="InterPro" id="IPR016181">
    <property type="entry name" value="Acyl_CoA_acyltransferase"/>
</dbReference>
<organism evidence="7">
    <name type="scientific">Bosea sp. NBC_00436</name>
    <dbReference type="NCBI Taxonomy" id="2969620"/>
    <lineage>
        <taxon>Bacteria</taxon>
        <taxon>Pseudomonadati</taxon>
        <taxon>Pseudomonadota</taxon>
        <taxon>Alphaproteobacteria</taxon>
        <taxon>Hyphomicrobiales</taxon>
        <taxon>Boseaceae</taxon>
        <taxon>Bosea</taxon>
    </lineage>
</organism>
<dbReference type="Pfam" id="PF13607">
    <property type="entry name" value="Succ_CoA_lig"/>
    <property type="match status" value="1"/>
</dbReference>
<keyword evidence="7" id="KW-0012">Acyltransferase</keyword>
<dbReference type="Pfam" id="PF00583">
    <property type="entry name" value="Acetyltransf_1"/>
    <property type="match status" value="1"/>
</dbReference>
<feature type="domain" description="N-acetyltransferase" evidence="6">
    <location>
        <begin position="688"/>
        <end position="840"/>
    </location>
</feature>
<dbReference type="Gene3D" id="3.40.630.30">
    <property type="match status" value="1"/>
</dbReference>
<evidence type="ECO:0000256" key="4">
    <source>
        <dbReference type="ARBA" id="ARBA00022840"/>
    </source>
</evidence>
<evidence type="ECO:0000256" key="1">
    <source>
        <dbReference type="ARBA" id="ARBA00022532"/>
    </source>
</evidence>
<dbReference type="InterPro" id="IPR016102">
    <property type="entry name" value="Succinyl-CoA_synth-like"/>
</dbReference>
<proteinExistence type="inferred from homology"/>
<evidence type="ECO:0000313" key="7">
    <source>
        <dbReference type="EMBL" id="UZF87483.1"/>
    </source>
</evidence>
<dbReference type="GO" id="GO:0005524">
    <property type="term" value="F:ATP binding"/>
    <property type="evidence" value="ECO:0007669"/>
    <property type="project" value="UniProtKB-KW"/>
</dbReference>
<keyword evidence="3" id="KW-0547">Nucleotide-binding</keyword>
<dbReference type="InterPro" id="IPR013815">
    <property type="entry name" value="ATP_grasp_subdomain_1"/>
</dbReference>
<dbReference type="PANTHER" id="PTHR43334">
    <property type="entry name" value="ACETATE--COA LIGASE [ADP-FORMING]"/>
    <property type="match status" value="1"/>
</dbReference>
<dbReference type="SUPFAM" id="SSF56059">
    <property type="entry name" value="Glutathione synthetase ATP-binding domain-like"/>
    <property type="match status" value="1"/>
</dbReference>
<dbReference type="SUPFAM" id="SSF52210">
    <property type="entry name" value="Succinyl-CoA synthetase domains"/>
    <property type="match status" value="2"/>
</dbReference>
<dbReference type="GO" id="GO:0016874">
    <property type="term" value="F:ligase activity"/>
    <property type="evidence" value="ECO:0007669"/>
    <property type="project" value="UniProtKB-KW"/>
</dbReference>
<dbReference type="GO" id="GO:0006099">
    <property type="term" value="P:tricarboxylic acid cycle"/>
    <property type="evidence" value="ECO:0007669"/>
    <property type="project" value="UniProtKB-KW"/>
</dbReference>
<dbReference type="InterPro" id="IPR051538">
    <property type="entry name" value="Acyl-CoA_Synth/Transferase"/>
</dbReference>
<evidence type="ECO:0000256" key="2">
    <source>
        <dbReference type="ARBA" id="ARBA00022598"/>
    </source>
</evidence>
<evidence type="ECO:0000256" key="3">
    <source>
        <dbReference type="ARBA" id="ARBA00022741"/>
    </source>
</evidence>
<sequence length="865" mass="91289">MTLALIRRALEPRTITVIAGSPEADVLAAQIRAGSYRGELNVLSDETVFRSLPPCDLLIAPAAAAEQVLAAAGSGSAGLLVPDGSAADAERLRIAARTAGIRLIGPSSLGLAAPRLGLNATAVPMHLAAGSLALVAQSNSVAAGILAWAARRGIGFSGAVVLGEGADVDIADCLDHFGADPATRTILLAIDDVTDASRFLSSARAAARLKPVLVLRPPRLERPWPALTHSALIVTSDAAHDAAFHRAGLLRVSDLDELFAAAETLGRARAADAGRLAILSNGEGLAALAAARLRQVGGADRPFQEPTIVRTAQDYREAAARLLAERDVDAVLALNAPLAPDDPADCAHALAEARSASAANKPVLAVWLGGGEETAGIFAAAGIPSFATERDAILGFQHLTRHARLLKELMATPPALDDGDQPDVMAATALVDRAIAQGRSWLEPDEVAELLALFRIPTLGLVIAADVADAVKAAETQFAAGRTVALKIVSPDVAHKSDVGGVELDLANAQAVRHAAGRMAERLRQQRPEARLTGFLVQPMAHRSKARELIAGFSVDPCFGPVIVFGRGGTAAELIADTHVALPPLDLASAENLIARTRVSRILAAYRDVPAADRRAIAAVLVALGNIASALPQIRAMDLNPILADASGTVAVDARVVLEPDPARRRRPAIRPYPGNWTSRLVLGERHFLIRPMKPEDEFLIGAMLERVTAEDLRLRFFAPLKSFSHAFLARLTQLDYAREMAFIAIEEGSGEAAGAVRLHADPGHVEAEYAILLRSDLKGIGLGRALMELIIDWAKAEKLQRVHSQILAENAPMLALCRDLGFEIRLDPDDISVKSVALDLGALEGKARVGARRAPRSLRPRRSS</sequence>
<dbReference type="InterPro" id="IPR000182">
    <property type="entry name" value="GNAT_dom"/>
</dbReference>
<keyword evidence="7" id="KW-0808">Transferase</keyword>
<dbReference type="InterPro" id="IPR032875">
    <property type="entry name" value="Succ_CoA_lig_flav_dom"/>
</dbReference>
<reference evidence="7" key="1">
    <citation type="submission" date="2022-08" db="EMBL/GenBank/DDBJ databases">
        <title>Complete Genome Sequences of 2 Bosea sp. soil isolates.</title>
        <authorList>
            <person name="Alvarez Arevalo M."/>
            <person name="Sterndorff E.B."/>
            <person name="Faurdal D."/>
            <person name="Joergensen T.S."/>
            <person name="Weber T."/>
        </authorList>
    </citation>
    <scope>NUCLEOTIDE SEQUENCE</scope>
    <source>
        <strain evidence="7">NBC_00436</strain>
    </source>
</reference>
<dbReference type="Gene3D" id="3.40.50.261">
    <property type="entry name" value="Succinyl-CoA synthetase domains"/>
    <property type="match status" value="2"/>
</dbReference>
<dbReference type="Pfam" id="PF13549">
    <property type="entry name" value="ATP-grasp_5"/>
    <property type="match status" value="1"/>
</dbReference>
<dbReference type="GO" id="GO:0016747">
    <property type="term" value="F:acyltransferase activity, transferring groups other than amino-acyl groups"/>
    <property type="evidence" value="ECO:0007669"/>
    <property type="project" value="InterPro"/>
</dbReference>
<keyword evidence="2" id="KW-0436">Ligase</keyword>
<keyword evidence="1" id="KW-0816">Tricarboxylic acid cycle</keyword>
<evidence type="ECO:0000259" key="6">
    <source>
        <dbReference type="PROSITE" id="PS51186"/>
    </source>
</evidence>
<dbReference type="Gene3D" id="3.30.470.20">
    <property type="entry name" value="ATP-grasp fold, B domain"/>
    <property type="match status" value="1"/>
</dbReference>
<protein>
    <submittedName>
        <fullName evidence="7">GNAT family N-acetyltransferase</fullName>
        <ecNumber evidence="7">2.3.1.-</ecNumber>
    </submittedName>
</protein>